<dbReference type="InterPro" id="IPR056639">
    <property type="entry name" value="DUF7737"/>
</dbReference>
<evidence type="ECO:0000313" key="2">
    <source>
        <dbReference type="EMBL" id="MBB1489890.1"/>
    </source>
</evidence>
<dbReference type="AlphaFoldDB" id="A0A839IYY8"/>
<name>A0A839IYY8_9GAMM</name>
<reference evidence="2 3" key="1">
    <citation type="submission" date="2020-08" db="EMBL/GenBank/DDBJ databases">
        <title>Oceanospirillum sp. nov. isolated from marine sediment.</title>
        <authorList>
            <person name="Ji X."/>
        </authorList>
    </citation>
    <scope>NUCLEOTIDE SEQUENCE [LARGE SCALE GENOMIC DNA]</scope>
    <source>
        <strain evidence="2 3">D5</strain>
    </source>
</reference>
<dbReference type="Pfam" id="PF24879">
    <property type="entry name" value="DUF7737"/>
    <property type="match status" value="1"/>
</dbReference>
<proteinExistence type="predicted"/>
<dbReference type="Proteomes" id="UP000565262">
    <property type="component" value="Unassembled WGS sequence"/>
</dbReference>
<feature type="non-terminal residue" evidence="2">
    <location>
        <position position="1"/>
    </location>
</feature>
<dbReference type="EMBL" id="JACJFM010000331">
    <property type="protein sequence ID" value="MBB1489890.1"/>
    <property type="molecule type" value="Genomic_DNA"/>
</dbReference>
<gene>
    <name evidence="2" type="ORF">H4O21_25125</name>
</gene>
<organism evidence="2 3">
    <name type="scientific">Oceanospirillum sediminis</name>
    <dbReference type="NCBI Taxonomy" id="2760088"/>
    <lineage>
        <taxon>Bacteria</taxon>
        <taxon>Pseudomonadati</taxon>
        <taxon>Pseudomonadota</taxon>
        <taxon>Gammaproteobacteria</taxon>
        <taxon>Oceanospirillales</taxon>
        <taxon>Oceanospirillaceae</taxon>
        <taxon>Oceanospirillum</taxon>
    </lineage>
</organism>
<evidence type="ECO:0000313" key="3">
    <source>
        <dbReference type="Proteomes" id="UP000565262"/>
    </source>
</evidence>
<keyword evidence="3" id="KW-1185">Reference proteome</keyword>
<sequence length="88" mass="9777">ADNVTVQERHILIKGTLADYSIHLGSGMVSKTGLQLSIIPVHSQHRGRLFLPFSDDDPKTAEIISKMKLLSEDNKIKDPTILAQIQRS</sequence>
<accession>A0A839IYY8</accession>
<protein>
    <recommendedName>
        <fullName evidence="1">DUF7737 domain-containing protein</fullName>
    </recommendedName>
</protein>
<feature type="domain" description="DUF7737" evidence="1">
    <location>
        <begin position="1"/>
        <end position="85"/>
    </location>
</feature>
<comment type="caution">
    <text evidence="2">The sequence shown here is derived from an EMBL/GenBank/DDBJ whole genome shotgun (WGS) entry which is preliminary data.</text>
</comment>
<evidence type="ECO:0000259" key="1">
    <source>
        <dbReference type="Pfam" id="PF24879"/>
    </source>
</evidence>